<proteinExistence type="predicted"/>
<feature type="compositionally biased region" description="Acidic residues" evidence="1">
    <location>
        <begin position="478"/>
        <end position="494"/>
    </location>
</feature>
<accession>A0A427XYR9</accession>
<feature type="region of interest" description="Disordered" evidence="1">
    <location>
        <begin position="1"/>
        <end position="32"/>
    </location>
</feature>
<gene>
    <name evidence="2" type="ORF">EHS25_005271</name>
</gene>
<dbReference type="EMBL" id="RSCD01000022">
    <property type="protein sequence ID" value="RSH84026.1"/>
    <property type="molecule type" value="Genomic_DNA"/>
</dbReference>
<evidence type="ECO:0000256" key="1">
    <source>
        <dbReference type="SAM" id="MobiDB-lite"/>
    </source>
</evidence>
<feature type="region of interest" description="Disordered" evidence="1">
    <location>
        <begin position="80"/>
        <end position="137"/>
    </location>
</feature>
<dbReference type="AlphaFoldDB" id="A0A427XYR9"/>
<keyword evidence="3" id="KW-1185">Reference proteome</keyword>
<feature type="compositionally biased region" description="Basic and acidic residues" evidence="1">
    <location>
        <begin position="10"/>
        <end position="20"/>
    </location>
</feature>
<evidence type="ECO:0000313" key="2">
    <source>
        <dbReference type="EMBL" id="RSH84026.1"/>
    </source>
</evidence>
<comment type="caution">
    <text evidence="2">The sequence shown here is derived from an EMBL/GenBank/DDBJ whole genome shotgun (WGS) entry which is preliminary data.</text>
</comment>
<protein>
    <submittedName>
        <fullName evidence="2">Uncharacterized protein</fullName>
    </submittedName>
</protein>
<sequence>MSTASVATRPSERSAWDRSSSRVSGTRSEHETLIDTARIIGDIRQGRRKYDPASISRETGLSVDTIEGIRRLILNDVSSTNAGGSDLVSASPPTTTLNSRTRRGRSSRSPNSGKGVTWDESSFRPDNNGVYGDDTHLQTRRRRGWKSLNTRSKYLSDKKARGKKMTKNEDVESTLAEGLRSRVQTVTNGDGWDFVPTSQLTLQDDFPMLYKYGTDVEALSGLGLSKKDRARWEEQDDKRMKLKLRPIGAPLSGSHVGVGIKGPVSTTGSRAEALAMGGEEHSRWADMAYGLQDTFQSVILNTKGDLQKYLNLGNGDAFPTSIVTRTRDMDSLRSDKTSTRAAKVERKKKNRVKTTVPTQHSDIAYRSALTSAMRDELKLRKASESGDPDLQRRAWRDHITSLQVKGTLVDSEIATLYDTLAESPNYDYMMGLHGEDKEYQRRWMGQVQQMNKSGHKWVQALTEEGSRFRPEQSNTEDSSLDSDSDSSDGSEEGEQDVHSDWNW</sequence>
<organism evidence="2 3">
    <name type="scientific">Saitozyma podzolica</name>
    <dbReference type="NCBI Taxonomy" id="1890683"/>
    <lineage>
        <taxon>Eukaryota</taxon>
        <taxon>Fungi</taxon>
        <taxon>Dikarya</taxon>
        <taxon>Basidiomycota</taxon>
        <taxon>Agaricomycotina</taxon>
        <taxon>Tremellomycetes</taxon>
        <taxon>Tremellales</taxon>
        <taxon>Trimorphomycetaceae</taxon>
        <taxon>Saitozyma</taxon>
    </lineage>
</organism>
<feature type="region of interest" description="Disordered" evidence="1">
    <location>
        <begin position="460"/>
        <end position="503"/>
    </location>
</feature>
<dbReference type="Proteomes" id="UP000279259">
    <property type="component" value="Unassembled WGS sequence"/>
</dbReference>
<reference evidence="2 3" key="1">
    <citation type="submission" date="2018-11" db="EMBL/GenBank/DDBJ databases">
        <title>Genome sequence of Saitozyma podzolica DSM 27192.</title>
        <authorList>
            <person name="Aliyu H."/>
            <person name="Gorte O."/>
            <person name="Ochsenreither K."/>
        </authorList>
    </citation>
    <scope>NUCLEOTIDE SEQUENCE [LARGE SCALE GENOMIC DNA]</scope>
    <source>
        <strain evidence="2 3">DSM 27192</strain>
    </source>
</reference>
<evidence type="ECO:0000313" key="3">
    <source>
        <dbReference type="Proteomes" id="UP000279259"/>
    </source>
</evidence>
<dbReference type="OrthoDB" id="10309174at2759"/>
<name>A0A427XYR9_9TREE</name>